<dbReference type="PROSITE" id="PS50928">
    <property type="entry name" value="ABC_TM1"/>
    <property type="match status" value="1"/>
</dbReference>
<feature type="transmembrane region" description="Helical" evidence="7">
    <location>
        <begin position="111"/>
        <end position="131"/>
    </location>
</feature>
<keyword evidence="3" id="KW-1003">Cell membrane</keyword>
<evidence type="ECO:0000313" key="10">
    <source>
        <dbReference type="Proteomes" id="UP000500741"/>
    </source>
</evidence>
<evidence type="ECO:0000259" key="8">
    <source>
        <dbReference type="PROSITE" id="PS50928"/>
    </source>
</evidence>
<gene>
    <name evidence="9" type="ORF">G7084_02470</name>
</gene>
<dbReference type="Pfam" id="PF00528">
    <property type="entry name" value="BPD_transp_1"/>
    <property type="match status" value="1"/>
</dbReference>
<evidence type="ECO:0000256" key="1">
    <source>
        <dbReference type="ARBA" id="ARBA00004651"/>
    </source>
</evidence>
<dbReference type="AlphaFoldDB" id="A0A6G8AZ73"/>
<keyword evidence="10" id="KW-1185">Reference proteome</keyword>
<dbReference type="GO" id="GO:0005886">
    <property type="term" value="C:plasma membrane"/>
    <property type="evidence" value="ECO:0007669"/>
    <property type="project" value="UniProtKB-SubCell"/>
</dbReference>
<keyword evidence="6 7" id="KW-0472">Membrane</keyword>
<evidence type="ECO:0000256" key="4">
    <source>
        <dbReference type="ARBA" id="ARBA00022692"/>
    </source>
</evidence>
<comment type="subcellular location">
    <subcellularLocation>
        <location evidence="1 7">Cell membrane</location>
        <topology evidence="1 7">Multi-pass membrane protein</topology>
    </subcellularLocation>
</comment>
<dbReference type="Proteomes" id="UP000500741">
    <property type="component" value="Chromosome"/>
</dbReference>
<dbReference type="SUPFAM" id="SSF161098">
    <property type="entry name" value="MetI-like"/>
    <property type="match status" value="1"/>
</dbReference>
<protein>
    <submittedName>
        <fullName evidence="9">Sugar ABC transporter permease</fullName>
    </submittedName>
</protein>
<reference evidence="9 10" key="1">
    <citation type="submission" date="2020-03" db="EMBL/GenBank/DDBJ databases">
        <title>Weissella sp. nov., isolated from Cybister lewisianus.</title>
        <authorList>
            <person name="Hyun D.-W."/>
            <person name="Bae J.-W."/>
        </authorList>
    </citation>
    <scope>NUCLEOTIDE SEQUENCE [LARGE SCALE GENOMIC DNA]</scope>
    <source>
        <strain evidence="9 10">HDW19</strain>
    </source>
</reference>
<dbReference type="KEGG" id="wco:G7084_02470"/>
<keyword evidence="2 7" id="KW-0813">Transport</keyword>
<feature type="transmembrane region" description="Helical" evidence="7">
    <location>
        <begin position="206"/>
        <end position="230"/>
    </location>
</feature>
<name>A0A6G8AZ73_9LACO</name>
<feature type="transmembrane region" description="Helical" evidence="7">
    <location>
        <begin position="16"/>
        <end position="35"/>
    </location>
</feature>
<evidence type="ECO:0000256" key="6">
    <source>
        <dbReference type="ARBA" id="ARBA00023136"/>
    </source>
</evidence>
<dbReference type="EMBL" id="CP049888">
    <property type="protein sequence ID" value="QIL50287.1"/>
    <property type="molecule type" value="Genomic_DNA"/>
</dbReference>
<dbReference type="PANTHER" id="PTHR30193">
    <property type="entry name" value="ABC TRANSPORTER PERMEASE PROTEIN"/>
    <property type="match status" value="1"/>
</dbReference>
<comment type="similarity">
    <text evidence="7">Belongs to the binding-protein-dependent transport system permease family.</text>
</comment>
<evidence type="ECO:0000313" key="9">
    <source>
        <dbReference type="EMBL" id="QIL50287.1"/>
    </source>
</evidence>
<dbReference type="CDD" id="cd06261">
    <property type="entry name" value="TM_PBP2"/>
    <property type="match status" value="1"/>
</dbReference>
<dbReference type="InterPro" id="IPR051393">
    <property type="entry name" value="ABC_transporter_permease"/>
</dbReference>
<evidence type="ECO:0000256" key="7">
    <source>
        <dbReference type="RuleBase" id="RU363032"/>
    </source>
</evidence>
<keyword evidence="4 7" id="KW-0812">Transmembrane</keyword>
<dbReference type="InterPro" id="IPR000515">
    <property type="entry name" value="MetI-like"/>
</dbReference>
<dbReference type="RefSeq" id="WP_166009745.1">
    <property type="nucleotide sequence ID" value="NZ_CP049888.1"/>
</dbReference>
<organism evidence="9 10">
    <name type="scientific">Weissella coleopterorum</name>
    <dbReference type="NCBI Taxonomy" id="2714949"/>
    <lineage>
        <taxon>Bacteria</taxon>
        <taxon>Bacillati</taxon>
        <taxon>Bacillota</taxon>
        <taxon>Bacilli</taxon>
        <taxon>Lactobacillales</taxon>
        <taxon>Lactobacillaceae</taxon>
        <taxon>Weissella</taxon>
    </lineage>
</organism>
<feature type="transmembrane region" description="Helical" evidence="7">
    <location>
        <begin position="270"/>
        <end position="291"/>
    </location>
</feature>
<feature type="transmembrane region" description="Helical" evidence="7">
    <location>
        <begin position="159"/>
        <end position="185"/>
    </location>
</feature>
<feature type="transmembrane region" description="Helical" evidence="7">
    <location>
        <begin position="78"/>
        <end position="99"/>
    </location>
</feature>
<dbReference type="Gene3D" id="1.10.3720.10">
    <property type="entry name" value="MetI-like"/>
    <property type="match status" value="1"/>
</dbReference>
<dbReference type="PANTHER" id="PTHR30193:SF37">
    <property type="entry name" value="INNER MEMBRANE ABC TRANSPORTER PERMEASE PROTEIN YCJO"/>
    <property type="match status" value="1"/>
</dbReference>
<feature type="domain" description="ABC transmembrane type-1" evidence="8">
    <location>
        <begin position="74"/>
        <end position="288"/>
    </location>
</feature>
<dbReference type="InterPro" id="IPR035906">
    <property type="entry name" value="MetI-like_sf"/>
</dbReference>
<evidence type="ECO:0000256" key="3">
    <source>
        <dbReference type="ARBA" id="ARBA00022475"/>
    </source>
</evidence>
<dbReference type="GO" id="GO:0055085">
    <property type="term" value="P:transmembrane transport"/>
    <property type="evidence" value="ECO:0007669"/>
    <property type="project" value="InterPro"/>
</dbReference>
<proteinExistence type="inferred from homology"/>
<keyword evidence="5 7" id="KW-1133">Transmembrane helix</keyword>
<evidence type="ECO:0000256" key="5">
    <source>
        <dbReference type="ARBA" id="ARBA00022989"/>
    </source>
</evidence>
<accession>A0A6G8AZ73</accession>
<feature type="transmembrane region" description="Helical" evidence="7">
    <location>
        <begin position="236"/>
        <end position="258"/>
    </location>
</feature>
<sequence length="298" mass="33891">MLKIGRPTWRETIKGWLYVLPMLLIVLVFGIYPIIASFTMSFFTEYNFFTNEVLATGWGNFMDLFLDPNFQLALKNTFIFVLGVVPLEIGLSLLIATLLNQITWLAGWFRTIYFLPFVTSVVAIAMVWRWIYNKDAGLLNHGLGWLGIQPIDWLNDPHFALLALIILAIWKGLGFNIMLFLVALNNVDQRLYNAAKLDGAKPWQQWCYITIPMISPMTLLVTVNAVIAAFKVFDEVYALFGGQPGPANAGITLVYYLYRAFYEQNQYGQAAAAGVILFLIILLVTLIQFSISKRHVHY</sequence>
<evidence type="ECO:0000256" key="2">
    <source>
        <dbReference type="ARBA" id="ARBA00022448"/>
    </source>
</evidence>